<dbReference type="HOGENOM" id="CLU_052690_0_0_1"/>
<keyword evidence="2" id="KW-1185">Reference proteome</keyword>
<dbReference type="RefSeq" id="XP_013425730.1">
    <property type="nucleotide sequence ID" value="XM_013570276.1"/>
</dbReference>
<sequence length="219" mass="24522">MFPQPDAETLARNPQFALLWKDLTTNRITREGVSKSLALDKETVKVREILKSKRFEQAKREVLKDAVRAVAFGEGEGGLVGELRETAQIVSAQLDGKVDAQDEDIVQVEVEEFMSNIETVRVAVETHMEQNVMLLCQILDPTQQQPDPSTLPAQVQALRTEVEEAKWQLDVKRIELASTLTQLLKTNAQLLQTAIRILEQVMHGSVGRHTREDGGWAGL</sequence>
<dbReference type="GeneID" id="25415500"/>
<dbReference type="AlphaFoldDB" id="A0A074WIV4"/>
<accession>A0A074WIV4</accession>
<dbReference type="STRING" id="1043004.A0A074WIV4"/>
<protein>
    <submittedName>
        <fullName evidence="1">Uncharacterized protein</fullName>
    </submittedName>
</protein>
<dbReference type="OrthoDB" id="66964at2759"/>
<proteinExistence type="predicted"/>
<organism evidence="1 2">
    <name type="scientific">Aureobasidium namibiae CBS 147.97</name>
    <dbReference type="NCBI Taxonomy" id="1043004"/>
    <lineage>
        <taxon>Eukaryota</taxon>
        <taxon>Fungi</taxon>
        <taxon>Dikarya</taxon>
        <taxon>Ascomycota</taxon>
        <taxon>Pezizomycotina</taxon>
        <taxon>Dothideomycetes</taxon>
        <taxon>Dothideomycetidae</taxon>
        <taxon>Dothideales</taxon>
        <taxon>Saccotheciaceae</taxon>
        <taxon>Aureobasidium</taxon>
    </lineage>
</organism>
<evidence type="ECO:0000313" key="2">
    <source>
        <dbReference type="Proteomes" id="UP000027730"/>
    </source>
</evidence>
<gene>
    <name evidence="1" type="ORF">M436DRAFT_74592</name>
</gene>
<evidence type="ECO:0000313" key="1">
    <source>
        <dbReference type="EMBL" id="KEQ71539.1"/>
    </source>
</evidence>
<reference evidence="1 2" key="1">
    <citation type="journal article" date="2014" name="BMC Genomics">
        <title>Genome sequencing of four Aureobasidium pullulans varieties: biotechnological potential, stress tolerance, and description of new species.</title>
        <authorList>
            <person name="Gostin Ar C."/>
            <person name="Ohm R.A."/>
            <person name="Kogej T."/>
            <person name="Sonjak S."/>
            <person name="Turk M."/>
            <person name="Zajc J."/>
            <person name="Zalar P."/>
            <person name="Grube M."/>
            <person name="Sun H."/>
            <person name="Han J."/>
            <person name="Sharma A."/>
            <person name="Chiniquy J."/>
            <person name="Ngan C.Y."/>
            <person name="Lipzen A."/>
            <person name="Barry K."/>
            <person name="Grigoriev I.V."/>
            <person name="Gunde-Cimerman N."/>
        </authorList>
    </citation>
    <scope>NUCLEOTIDE SEQUENCE [LARGE SCALE GENOMIC DNA]</scope>
    <source>
        <strain evidence="1 2">CBS 147.97</strain>
    </source>
</reference>
<dbReference type="Proteomes" id="UP000027730">
    <property type="component" value="Unassembled WGS sequence"/>
</dbReference>
<dbReference type="EMBL" id="KL584714">
    <property type="protein sequence ID" value="KEQ71539.1"/>
    <property type="molecule type" value="Genomic_DNA"/>
</dbReference>
<name>A0A074WIV4_9PEZI</name>